<dbReference type="PANTHER" id="PTHR44830">
    <property type="entry name" value="ELONGATION FACTOR 1 ALPHA"/>
    <property type="match status" value="1"/>
</dbReference>
<evidence type="ECO:0000256" key="1">
    <source>
        <dbReference type="SAM" id="MobiDB-lite"/>
    </source>
</evidence>
<dbReference type="Proteomes" id="UP000069940">
    <property type="component" value="Unassembled WGS sequence"/>
</dbReference>
<reference evidence="2" key="2">
    <citation type="submission" date="2025-05" db="UniProtKB">
        <authorList>
            <consortium name="EnsemblMetazoa"/>
        </authorList>
    </citation>
    <scope>IDENTIFICATION</scope>
    <source>
        <strain evidence="2">Foshan</strain>
    </source>
</reference>
<proteinExistence type="predicted"/>
<dbReference type="PANTHER" id="PTHR44830:SF1">
    <property type="entry name" value="TR-TYPE G DOMAIN-CONTAINING PROTEIN"/>
    <property type="match status" value="1"/>
</dbReference>
<protein>
    <submittedName>
        <fullName evidence="2">Uncharacterized protein</fullName>
    </submittedName>
</protein>
<feature type="region of interest" description="Disordered" evidence="1">
    <location>
        <begin position="1"/>
        <end position="45"/>
    </location>
</feature>
<sequence length="774" mass="87472">MGDCDQTPRPKLQNEVRTGSCDNLPRPESSNEARTGGCGKFSHPDTYKKLPMTSRSCLRVSPSSTKSGVNDRIALRLKQLDEERAIQQRILDVEERILAFERKAMQAKYELLQKLLAKKSSVRSEKTDIKPLINNNKSTADVQADTLKRSLVRSENYPCLPKQLMQVGNAADQLYFCETQPQSSSAILEVNPKVLNISSSSNDNMEPTKRDIRAASLAAIKGLVNGDSIAPPDDKGYRERVRISDQRKRHNQNKTIFYCDRLTVTVHVQWPKQLAPPSNRWGTVVNMIQLQVWKRPDLRSTMIEVETVHCQLDPDTGQFPKVKRNFDTMDTKFNGKFSLVSQKRYDRLGTVKSNMFSATLEEIKINIVTRAKMQPNSMLYNSTDDDQFLDYASTSNTDATAGSVVEISDSDQSPTSTPAQLKSGTTLTVISERSLSIISERINPRSAEQRNSSLSYHRQENRVLLRAHNDCDQHRTLQRSSSGIRSRSLLGRFVVQRLSFRDLTTTWTGTVPNKTEMKYTEIHSYHGLLLVQWERHRVFCLALEVTCWRSSVQQEKQCDTLAICGQIAIIGTNCQKLFHGMKKTTAFKKHEFYEICSNGMVKVDRIRNDTLKPHMPVVFAQLNSTSSIKSAETHHEALQVTVLEDLNLISVNNITDDFKDNPPKGSVGFTSRVIILDHPGQIDNKYTEEDAPPGVGRAILDRKQTAAASSTNSMNFMDATSDRYTLGIERVYEREKTLANSGHQDLLSVCRDHQHRSQQHQQCATVSTRCLNPD</sequence>
<dbReference type="RefSeq" id="XP_062700562.1">
    <property type="nucleotide sequence ID" value="XM_062844578.1"/>
</dbReference>
<feature type="compositionally biased region" description="Basic and acidic residues" evidence="1">
    <location>
        <begin position="1"/>
        <end position="14"/>
    </location>
</feature>
<organism evidence="2 3">
    <name type="scientific">Aedes albopictus</name>
    <name type="common">Asian tiger mosquito</name>
    <name type="synonym">Stegomyia albopicta</name>
    <dbReference type="NCBI Taxonomy" id="7160"/>
    <lineage>
        <taxon>Eukaryota</taxon>
        <taxon>Metazoa</taxon>
        <taxon>Ecdysozoa</taxon>
        <taxon>Arthropoda</taxon>
        <taxon>Hexapoda</taxon>
        <taxon>Insecta</taxon>
        <taxon>Pterygota</taxon>
        <taxon>Neoptera</taxon>
        <taxon>Endopterygota</taxon>
        <taxon>Diptera</taxon>
        <taxon>Nematocera</taxon>
        <taxon>Culicoidea</taxon>
        <taxon>Culicidae</taxon>
        <taxon>Culicinae</taxon>
        <taxon>Aedini</taxon>
        <taxon>Aedes</taxon>
        <taxon>Stegomyia</taxon>
    </lineage>
</organism>
<evidence type="ECO:0000313" key="3">
    <source>
        <dbReference type="Proteomes" id="UP000069940"/>
    </source>
</evidence>
<dbReference type="EnsemblMetazoa" id="AALFPA23_021539.R31870">
    <property type="protein sequence ID" value="AALFPA23_021539.P31870"/>
    <property type="gene ID" value="AALFPA23_021539"/>
</dbReference>
<keyword evidence="3" id="KW-1185">Reference proteome</keyword>
<reference evidence="3" key="1">
    <citation type="journal article" date="2015" name="Proc. Natl. Acad. Sci. U.S.A.">
        <title>Genome sequence of the Asian Tiger mosquito, Aedes albopictus, reveals insights into its biology, genetics, and evolution.</title>
        <authorList>
            <person name="Chen X.G."/>
            <person name="Jiang X."/>
            <person name="Gu J."/>
            <person name="Xu M."/>
            <person name="Wu Y."/>
            <person name="Deng Y."/>
            <person name="Zhang C."/>
            <person name="Bonizzoni M."/>
            <person name="Dermauw W."/>
            <person name="Vontas J."/>
            <person name="Armbruster P."/>
            <person name="Huang X."/>
            <person name="Yang Y."/>
            <person name="Zhang H."/>
            <person name="He W."/>
            <person name="Peng H."/>
            <person name="Liu Y."/>
            <person name="Wu K."/>
            <person name="Chen J."/>
            <person name="Lirakis M."/>
            <person name="Topalis P."/>
            <person name="Van Leeuwen T."/>
            <person name="Hall A.B."/>
            <person name="Jiang X."/>
            <person name="Thorpe C."/>
            <person name="Mueller R.L."/>
            <person name="Sun C."/>
            <person name="Waterhouse R.M."/>
            <person name="Yan G."/>
            <person name="Tu Z.J."/>
            <person name="Fang X."/>
            <person name="James A.A."/>
        </authorList>
    </citation>
    <scope>NUCLEOTIDE SEQUENCE [LARGE SCALE GENOMIC DNA]</scope>
    <source>
        <strain evidence="3">Foshan</strain>
    </source>
</reference>
<name>A0ABM1ZTM0_AEDAL</name>
<accession>A0ABM1ZTM0</accession>
<evidence type="ECO:0000313" key="2">
    <source>
        <dbReference type="EnsemblMetazoa" id="AALFPA23_021539.P31870"/>
    </source>
</evidence>
<dbReference type="GeneID" id="115256835"/>